<keyword evidence="1" id="KW-0479">Metal-binding</keyword>
<evidence type="ECO:0000313" key="3">
    <source>
        <dbReference type="EMBL" id="KAH3864353.1"/>
    </source>
</evidence>
<accession>A0A9D4LTC9</accession>
<name>A0A9D4LTC9_DREPO</name>
<dbReference type="AlphaFoldDB" id="A0A9D4LTC9"/>
<dbReference type="InterPro" id="IPR007527">
    <property type="entry name" value="Znf_SWIM"/>
</dbReference>
<keyword evidence="4" id="KW-1185">Reference proteome</keyword>
<dbReference type="EMBL" id="JAIWYP010000002">
    <property type="protein sequence ID" value="KAH3864353.1"/>
    <property type="molecule type" value="Genomic_DNA"/>
</dbReference>
<reference evidence="3" key="1">
    <citation type="journal article" date="2019" name="bioRxiv">
        <title>The Genome of the Zebra Mussel, Dreissena polymorpha: A Resource for Invasive Species Research.</title>
        <authorList>
            <person name="McCartney M.A."/>
            <person name="Auch B."/>
            <person name="Kono T."/>
            <person name="Mallez S."/>
            <person name="Zhang Y."/>
            <person name="Obille A."/>
            <person name="Becker A."/>
            <person name="Abrahante J.E."/>
            <person name="Garbe J."/>
            <person name="Badalamenti J.P."/>
            <person name="Herman A."/>
            <person name="Mangelson H."/>
            <person name="Liachko I."/>
            <person name="Sullivan S."/>
            <person name="Sone E.D."/>
            <person name="Koren S."/>
            <person name="Silverstein K.A.T."/>
            <person name="Beckman K.B."/>
            <person name="Gohl D.M."/>
        </authorList>
    </citation>
    <scope>NUCLEOTIDE SEQUENCE</scope>
    <source>
        <strain evidence="3">Duluth1</strain>
        <tissue evidence="3">Whole animal</tissue>
    </source>
</reference>
<dbReference type="GO" id="GO:0008270">
    <property type="term" value="F:zinc ion binding"/>
    <property type="evidence" value="ECO:0007669"/>
    <property type="project" value="UniProtKB-KW"/>
</dbReference>
<reference evidence="3" key="2">
    <citation type="submission" date="2020-11" db="EMBL/GenBank/DDBJ databases">
        <authorList>
            <person name="McCartney M.A."/>
            <person name="Auch B."/>
            <person name="Kono T."/>
            <person name="Mallez S."/>
            <person name="Becker A."/>
            <person name="Gohl D.M."/>
            <person name="Silverstein K.A.T."/>
            <person name="Koren S."/>
            <person name="Bechman K.B."/>
            <person name="Herman A."/>
            <person name="Abrahante J.E."/>
            <person name="Garbe J."/>
        </authorList>
    </citation>
    <scope>NUCLEOTIDE SEQUENCE</scope>
    <source>
        <strain evidence="3">Duluth1</strain>
        <tissue evidence="3">Whole animal</tissue>
    </source>
</reference>
<dbReference type="PANTHER" id="PTHR47526:SF3">
    <property type="entry name" value="PHD-TYPE DOMAIN-CONTAINING PROTEIN"/>
    <property type="match status" value="1"/>
</dbReference>
<feature type="domain" description="SWIM-type" evidence="2">
    <location>
        <begin position="9"/>
        <end position="38"/>
    </location>
</feature>
<organism evidence="3 4">
    <name type="scientific">Dreissena polymorpha</name>
    <name type="common">Zebra mussel</name>
    <name type="synonym">Mytilus polymorpha</name>
    <dbReference type="NCBI Taxonomy" id="45954"/>
    <lineage>
        <taxon>Eukaryota</taxon>
        <taxon>Metazoa</taxon>
        <taxon>Spiralia</taxon>
        <taxon>Lophotrochozoa</taxon>
        <taxon>Mollusca</taxon>
        <taxon>Bivalvia</taxon>
        <taxon>Autobranchia</taxon>
        <taxon>Heteroconchia</taxon>
        <taxon>Euheterodonta</taxon>
        <taxon>Imparidentia</taxon>
        <taxon>Neoheterodontei</taxon>
        <taxon>Myida</taxon>
        <taxon>Dreissenoidea</taxon>
        <taxon>Dreissenidae</taxon>
        <taxon>Dreissena</taxon>
    </lineage>
</organism>
<comment type="caution">
    <text evidence="3">The sequence shown here is derived from an EMBL/GenBank/DDBJ whole genome shotgun (WGS) entry which is preliminary data.</text>
</comment>
<keyword evidence="1" id="KW-0863">Zinc-finger</keyword>
<proteinExistence type="predicted"/>
<gene>
    <name evidence="3" type="ORF">DPMN_027370</name>
</gene>
<keyword evidence="1" id="KW-0862">Zinc</keyword>
<evidence type="ECO:0000256" key="1">
    <source>
        <dbReference type="PROSITE-ProRule" id="PRU00325"/>
    </source>
</evidence>
<dbReference type="PROSITE" id="PS50966">
    <property type="entry name" value="ZF_SWIM"/>
    <property type="match status" value="1"/>
</dbReference>
<evidence type="ECO:0000313" key="4">
    <source>
        <dbReference type="Proteomes" id="UP000828390"/>
    </source>
</evidence>
<sequence length="127" mass="13835">MDWAPIADDSIILTGYCTCPAGTGKSCSHISAIIYAVALAWSHVLAGNTCTDKARLWGRGAGAAVLHEEFENIYFERPKPDDATIVLKKVTGTKLPNIRSFLEHSELQDHVSESCTNKLWACEGTLL</sequence>
<evidence type="ECO:0000259" key="2">
    <source>
        <dbReference type="PROSITE" id="PS50966"/>
    </source>
</evidence>
<protein>
    <recommendedName>
        <fullName evidence="2">SWIM-type domain-containing protein</fullName>
    </recommendedName>
</protein>
<dbReference type="Proteomes" id="UP000828390">
    <property type="component" value="Unassembled WGS sequence"/>
</dbReference>
<dbReference type="PANTHER" id="PTHR47526">
    <property type="entry name" value="ATP-DEPENDENT DNA HELICASE"/>
    <property type="match status" value="1"/>
</dbReference>